<dbReference type="GO" id="GO:0005524">
    <property type="term" value="F:ATP binding"/>
    <property type="evidence" value="ECO:0007669"/>
    <property type="project" value="UniProtKB-UniRule"/>
</dbReference>
<comment type="caution">
    <text evidence="16">The sequence shown here is derived from an EMBL/GenBank/DDBJ whole genome shotgun (WGS) entry which is preliminary data.</text>
</comment>
<feature type="binding site" evidence="11">
    <location>
        <begin position="32"/>
        <end position="39"/>
    </location>
    <ligand>
        <name>ATP</name>
        <dbReference type="ChEBI" id="CHEBI:30616"/>
    </ligand>
</feature>
<dbReference type="GO" id="GO:0003677">
    <property type="term" value="F:DNA binding"/>
    <property type="evidence" value="ECO:0007669"/>
    <property type="project" value="UniProtKB-KW"/>
</dbReference>
<proteinExistence type="inferred from homology"/>
<dbReference type="PANTHER" id="PTHR11070:SF2">
    <property type="entry name" value="ATP-DEPENDENT DNA HELICASE SRS2"/>
    <property type="match status" value="1"/>
</dbReference>
<dbReference type="EMBL" id="JAPDFR010000007">
    <property type="protein sequence ID" value="KAK0385144.1"/>
    <property type="molecule type" value="Genomic_DNA"/>
</dbReference>
<dbReference type="InterPro" id="IPR014017">
    <property type="entry name" value="DNA_helicase_UvrD-like_C"/>
</dbReference>
<feature type="region of interest" description="Disordered" evidence="12">
    <location>
        <begin position="888"/>
        <end position="931"/>
    </location>
</feature>
<dbReference type="InterPro" id="IPR016137">
    <property type="entry name" value="RGS"/>
</dbReference>
<dbReference type="InterPro" id="IPR000212">
    <property type="entry name" value="DNA_helicase_UvrD/REP"/>
</dbReference>
<evidence type="ECO:0000256" key="11">
    <source>
        <dbReference type="PROSITE-ProRule" id="PRU00560"/>
    </source>
</evidence>
<keyword evidence="5 11" id="KW-0067">ATP-binding</keyword>
<feature type="compositionally biased region" description="Basic and acidic residues" evidence="12">
    <location>
        <begin position="707"/>
        <end position="720"/>
    </location>
</feature>
<evidence type="ECO:0000256" key="6">
    <source>
        <dbReference type="ARBA" id="ARBA00023125"/>
    </source>
</evidence>
<dbReference type="EC" id="5.6.2.4" evidence="9"/>
<name>A0AA39L5Z9_SARSR</name>
<dbReference type="Gene3D" id="1.10.10.160">
    <property type="match status" value="1"/>
</dbReference>
<dbReference type="Pfam" id="PF00580">
    <property type="entry name" value="UvrD-helicase"/>
    <property type="match status" value="1"/>
</dbReference>
<evidence type="ECO:0000256" key="7">
    <source>
        <dbReference type="ARBA" id="ARBA00023235"/>
    </source>
</evidence>
<dbReference type="PROSITE" id="PS50132">
    <property type="entry name" value="RGS"/>
    <property type="match status" value="1"/>
</dbReference>
<dbReference type="Pfam" id="PF13361">
    <property type="entry name" value="UvrD_C"/>
    <property type="match status" value="1"/>
</dbReference>
<feature type="region of interest" description="Disordered" evidence="12">
    <location>
        <begin position="707"/>
        <end position="754"/>
    </location>
</feature>
<feature type="region of interest" description="Disordered" evidence="12">
    <location>
        <begin position="960"/>
        <end position="994"/>
    </location>
</feature>
<evidence type="ECO:0000256" key="9">
    <source>
        <dbReference type="ARBA" id="ARBA00034808"/>
    </source>
</evidence>
<dbReference type="GO" id="GO:0016787">
    <property type="term" value="F:hydrolase activity"/>
    <property type="evidence" value="ECO:0007669"/>
    <property type="project" value="UniProtKB-UniRule"/>
</dbReference>
<gene>
    <name evidence="16" type="ORF">NLU13_7622</name>
</gene>
<comment type="similarity">
    <text evidence="1">Belongs to the helicase family. UvrD subfamily.</text>
</comment>
<feature type="compositionally biased region" description="Polar residues" evidence="12">
    <location>
        <begin position="896"/>
        <end position="913"/>
    </location>
</feature>
<feature type="compositionally biased region" description="Basic and acidic residues" evidence="12">
    <location>
        <begin position="917"/>
        <end position="928"/>
    </location>
</feature>
<reference evidence="16" key="1">
    <citation type="submission" date="2022-10" db="EMBL/GenBank/DDBJ databases">
        <title>Determination and structural analysis of whole genome sequence of Sarocladium strictum F4-1.</title>
        <authorList>
            <person name="Hu L."/>
            <person name="Jiang Y."/>
        </authorList>
    </citation>
    <scope>NUCLEOTIDE SEQUENCE</scope>
    <source>
        <strain evidence="16">F4-1</strain>
    </source>
</reference>
<dbReference type="Gene3D" id="3.40.50.300">
    <property type="entry name" value="P-loop containing nucleotide triphosphate hydrolases"/>
    <property type="match status" value="2"/>
</dbReference>
<comment type="catalytic activity">
    <reaction evidence="8">
        <text>Couples ATP hydrolysis with the unwinding of duplex DNA by translocating in the 3'-5' direction.</text>
        <dbReference type="EC" id="5.6.2.4"/>
    </reaction>
</comment>
<organism evidence="16 17">
    <name type="scientific">Sarocladium strictum</name>
    <name type="common">Black bundle disease fungus</name>
    <name type="synonym">Acremonium strictum</name>
    <dbReference type="NCBI Taxonomy" id="5046"/>
    <lineage>
        <taxon>Eukaryota</taxon>
        <taxon>Fungi</taxon>
        <taxon>Dikarya</taxon>
        <taxon>Ascomycota</taxon>
        <taxon>Pezizomycotina</taxon>
        <taxon>Sordariomycetes</taxon>
        <taxon>Hypocreomycetidae</taxon>
        <taxon>Hypocreales</taxon>
        <taxon>Sarocladiaceae</taxon>
        <taxon>Sarocladium</taxon>
    </lineage>
</organism>
<feature type="domain" description="RGS" evidence="13">
    <location>
        <begin position="489"/>
        <end position="564"/>
    </location>
</feature>
<evidence type="ECO:0000259" key="13">
    <source>
        <dbReference type="PROSITE" id="PS50132"/>
    </source>
</evidence>
<dbReference type="GO" id="GO:0043138">
    <property type="term" value="F:3'-5' DNA helicase activity"/>
    <property type="evidence" value="ECO:0007669"/>
    <property type="project" value="UniProtKB-EC"/>
</dbReference>
<dbReference type="Gene3D" id="1.10.486.10">
    <property type="entry name" value="PCRA, domain 4"/>
    <property type="match status" value="1"/>
</dbReference>
<evidence type="ECO:0000256" key="2">
    <source>
        <dbReference type="ARBA" id="ARBA00022741"/>
    </source>
</evidence>
<dbReference type="CDD" id="cd17932">
    <property type="entry name" value="DEXQc_UvrD"/>
    <property type="match status" value="1"/>
</dbReference>
<dbReference type="GO" id="GO:0005634">
    <property type="term" value="C:nucleus"/>
    <property type="evidence" value="ECO:0007669"/>
    <property type="project" value="TreeGrafter"/>
</dbReference>
<evidence type="ECO:0000256" key="12">
    <source>
        <dbReference type="SAM" id="MobiDB-lite"/>
    </source>
</evidence>
<feature type="region of interest" description="Disordered" evidence="12">
    <location>
        <begin position="794"/>
        <end position="818"/>
    </location>
</feature>
<protein>
    <recommendedName>
        <fullName evidence="9">DNA 3'-5' helicase</fullName>
        <ecNumber evidence="9">5.6.2.4</ecNumber>
    </recommendedName>
</protein>
<dbReference type="CDD" id="cd18807">
    <property type="entry name" value="SF1_C_UvrD"/>
    <property type="match status" value="1"/>
</dbReference>
<dbReference type="InterPro" id="IPR013986">
    <property type="entry name" value="DExx_box_DNA_helicase_dom_sf"/>
</dbReference>
<dbReference type="GO" id="GO:0000725">
    <property type="term" value="P:recombinational repair"/>
    <property type="evidence" value="ECO:0007669"/>
    <property type="project" value="TreeGrafter"/>
</dbReference>
<sequence length="994" mass="109692">MAQASEAAILRSLNKAQRRAVTSNASTVAILAGPGSGKTHTLTSRVVWLVQQANLQPSDIIVATFTVKAAREMRERIGKTLGEHVEKKIILGTFHSIARRYLAAYGKQIGLDPKFGIADDGDSKAIIQRICKRLDLNIEPSYAKSWISKQKAGGTGVLLSQKSQKKTDNPALTQCYKAYQEQLAQSNLLDYDDLLVKCVELLRSHPSCVSNVQSVLIDEYQDTNGIQYELMRLFAQARHRITIVGDPDQSIYGWRSAEIKNLHRLLRDYPQTDEVSLEENYRSSQSILNVSLQVIQQDRNRYQKVLLPVHTKGATPVLRTLKSSATEGEWVVTEIKRIVMMLGNMVKYEDVAILLRSAALSRHIESALGKAGISYRMIGGHKFYDRKEIKILLDYLRVVYQPDNNDAVARVINVPRRGIGETTIKALLEEAEKAKLSLWTVLCKHCRGERTANTNIRTNMEHKLNSGLLRTVLTLQQKASGITESSQFTLVDLIEQLVNLLGFRKFLEDEYAEDHEGRWANVQELLNLARDFTRDLSRNEEDDLPEIEDLEQVKEEGILGRFLANIALASDAQKGEEKGDKASLVTISTIHAAKGLEWPVVFVPSVYTGSIPHSRAEDMDEERRLLYVAMTRAKALLYLSCPLYGSQGMSGKVELSPFIAPIANTAFAHKGPSFDRAVVEGAAKILGREAPTEQKVFGAMPTMFSPEDDRFPIDPADPKNFDGMGSLPERQPGRKRHRGQYSDGTPIPEERPWKREYTTTMEQASNFTISTLPGFVSAGAHQNALARAEAAAAAAAPKTAQRPGASKGSTGRRPGQRSLLNYVAKTSMSEISSRRHQEIALSTFQPPPPARPANESAVQPGSSMMNTAANYPTIAPDLAKHKLATGKPMHKPAVQISDTSGPRKQYACFSSSPPRDGSPEKGTEEGTREGAGSVNVIKIGGAIQPAATFHKTTFQSVKANGGVRRPVGLGPPPTMDRLRKPFKPLTINRPQRQG</sequence>
<dbReference type="PROSITE" id="PS51198">
    <property type="entry name" value="UVRD_HELICASE_ATP_BIND"/>
    <property type="match status" value="1"/>
</dbReference>
<keyword evidence="3 11" id="KW-0378">Hydrolase</keyword>
<evidence type="ECO:0000256" key="5">
    <source>
        <dbReference type="ARBA" id="ARBA00022840"/>
    </source>
</evidence>
<keyword evidence="4 11" id="KW-0347">Helicase</keyword>
<dbReference type="AlphaFoldDB" id="A0AA39L5Z9"/>
<evidence type="ECO:0000313" key="17">
    <source>
        <dbReference type="Proteomes" id="UP001175261"/>
    </source>
</evidence>
<keyword evidence="6" id="KW-0238">DNA-binding</keyword>
<comment type="catalytic activity">
    <reaction evidence="10">
        <text>ATP + H2O = ADP + phosphate + H(+)</text>
        <dbReference type="Rhea" id="RHEA:13065"/>
        <dbReference type="ChEBI" id="CHEBI:15377"/>
        <dbReference type="ChEBI" id="CHEBI:15378"/>
        <dbReference type="ChEBI" id="CHEBI:30616"/>
        <dbReference type="ChEBI" id="CHEBI:43474"/>
        <dbReference type="ChEBI" id="CHEBI:456216"/>
        <dbReference type="EC" id="5.6.2.4"/>
    </reaction>
</comment>
<feature type="domain" description="UvrD-like helicase C-terminal" evidence="15">
    <location>
        <begin position="285"/>
        <end position="595"/>
    </location>
</feature>
<accession>A0AA39L5Z9</accession>
<evidence type="ECO:0000256" key="10">
    <source>
        <dbReference type="ARBA" id="ARBA00048988"/>
    </source>
</evidence>
<dbReference type="InterPro" id="IPR014016">
    <property type="entry name" value="UvrD-like_ATP-bd"/>
</dbReference>
<keyword evidence="17" id="KW-1185">Reference proteome</keyword>
<evidence type="ECO:0000313" key="16">
    <source>
        <dbReference type="EMBL" id="KAK0385144.1"/>
    </source>
</evidence>
<dbReference type="PANTHER" id="PTHR11070">
    <property type="entry name" value="UVRD / RECB / PCRA DNA HELICASE FAMILY MEMBER"/>
    <property type="match status" value="1"/>
</dbReference>
<evidence type="ECO:0000259" key="15">
    <source>
        <dbReference type="PROSITE" id="PS51217"/>
    </source>
</evidence>
<evidence type="ECO:0000256" key="4">
    <source>
        <dbReference type="ARBA" id="ARBA00022806"/>
    </source>
</evidence>
<dbReference type="Proteomes" id="UP001175261">
    <property type="component" value="Unassembled WGS sequence"/>
</dbReference>
<evidence type="ECO:0000256" key="1">
    <source>
        <dbReference type="ARBA" id="ARBA00009922"/>
    </source>
</evidence>
<feature type="domain" description="UvrD-like helicase ATP-binding" evidence="14">
    <location>
        <begin position="11"/>
        <end position="284"/>
    </location>
</feature>
<dbReference type="PROSITE" id="PS51217">
    <property type="entry name" value="UVRD_HELICASE_CTER"/>
    <property type="match status" value="1"/>
</dbReference>
<evidence type="ECO:0000256" key="3">
    <source>
        <dbReference type="ARBA" id="ARBA00022801"/>
    </source>
</evidence>
<dbReference type="InterPro" id="IPR027417">
    <property type="entry name" value="P-loop_NTPase"/>
</dbReference>
<evidence type="ECO:0000259" key="14">
    <source>
        <dbReference type="PROSITE" id="PS51198"/>
    </source>
</evidence>
<keyword evidence="2 11" id="KW-0547">Nucleotide-binding</keyword>
<keyword evidence="7" id="KW-0413">Isomerase</keyword>
<dbReference type="SUPFAM" id="SSF52540">
    <property type="entry name" value="P-loop containing nucleoside triphosphate hydrolases"/>
    <property type="match status" value="1"/>
</dbReference>
<evidence type="ECO:0000256" key="8">
    <source>
        <dbReference type="ARBA" id="ARBA00034617"/>
    </source>
</evidence>